<keyword evidence="1" id="KW-0472">Membrane</keyword>
<dbReference type="EMBL" id="PEJG01000002">
    <property type="protein sequence ID" value="PIH11074.1"/>
    <property type="molecule type" value="Genomic_DNA"/>
</dbReference>
<dbReference type="Proteomes" id="UP000228502">
    <property type="component" value="Unassembled WGS sequence"/>
</dbReference>
<dbReference type="InterPro" id="IPR011642">
    <property type="entry name" value="Gate_dom"/>
</dbReference>
<feature type="transmembrane region" description="Helical" evidence="1">
    <location>
        <begin position="84"/>
        <end position="104"/>
    </location>
</feature>
<protein>
    <submittedName>
        <fullName evidence="3">Ferrous iron transporter B</fullName>
    </submittedName>
</protein>
<keyword evidence="1" id="KW-1133">Transmembrane helix</keyword>
<feature type="domain" description="Nucleoside transporter/FeoB GTPase Gate" evidence="2">
    <location>
        <begin position="152"/>
        <end position="247"/>
    </location>
</feature>
<evidence type="ECO:0000256" key="1">
    <source>
        <dbReference type="SAM" id="Phobius"/>
    </source>
</evidence>
<name>A0AAE5V7J5_STAEP</name>
<dbReference type="AlphaFoldDB" id="A0AAE5V7J5"/>
<feature type="transmembrane region" description="Helical" evidence="1">
    <location>
        <begin position="429"/>
        <end position="452"/>
    </location>
</feature>
<dbReference type="RefSeq" id="WP_001830468.1">
    <property type="nucleotide sequence ID" value="NZ_CABHIX010000002.1"/>
</dbReference>
<feature type="transmembrane region" description="Helical" evidence="1">
    <location>
        <begin position="147"/>
        <end position="169"/>
    </location>
</feature>
<gene>
    <name evidence="3" type="ORF">CTJ08_01805</name>
</gene>
<evidence type="ECO:0000259" key="2">
    <source>
        <dbReference type="Pfam" id="PF07670"/>
    </source>
</evidence>
<keyword evidence="1" id="KW-0812">Transmembrane</keyword>
<organism evidence="3 4">
    <name type="scientific">Staphylococcus epidermidis</name>
    <dbReference type="NCBI Taxonomy" id="1282"/>
    <lineage>
        <taxon>Bacteria</taxon>
        <taxon>Bacillati</taxon>
        <taxon>Bacillota</taxon>
        <taxon>Bacilli</taxon>
        <taxon>Bacillales</taxon>
        <taxon>Staphylococcaceae</taxon>
        <taxon>Staphylococcus</taxon>
    </lineage>
</organism>
<feature type="transmembrane region" description="Helical" evidence="1">
    <location>
        <begin position="310"/>
        <end position="337"/>
    </location>
</feature>
<comment type="caution">
    <text evidence="3">The sequence shown here is derived from an EMBL/GenBank/DDBJ whole genome shotgun (WGS) entry which is preliminary data.</text>
</comment>
<accession>A0AAE5V7J5</accession>
<evidence type="ECO:0000313" key="4">
    <source>
        <dbReference type="Proteomes" id="UP000228502"/>
    </source>
</evidence>
<dbReference type="InterPro" id="IPR050860">
    <property type="entry name" value="FeoB_GTPase"/>
</dbReference>
<dbReference type="PANTHER" id="PTHR43185:SF1">
    <property type="entry name" value="FE(2+) TRANSPORTER FEOB"/>
    <property type="match status" value="1"/>
</dbReference>
<sequence length="460" mass="52021">MLKVTFNLRDGTFTDIPDDAHELIIEGYDKLTSSQQVLLKRYIIKHQLDISLQHAILSSPLHSLNMIKKLETFVKESKAYHPQFHNIICGWCFIVLMFALPIYLSYHVSDGLQYYVSHWLTKLSQISLFQENKLQHILFGHYGVISLGTYSFVWALPVVFMISLSTALIDKTHLKHYIVWSIEPTMMRLGLHGSDIIPLLEGFGCNAAAITQATHQCHRCTKVQCMSLVSFGTACSYQIGATLSIFNASHRSWLFLPYIGMVFLGGIIHNKLWYSHQTPMTTPSVFQRQPVRWPKPKLLLKAAWKSIQMFIVQALPIFIGICLIVSLLSLTSILTFISNAFIPLLWLLDVPTQLAPGILFSMIRKDGMLLFNMDGGTLIQRLSAFQLLLLVFFSSTFTACSVTMTMLMRRLGSILGIKMIMKQMVSSTICVTILVIAMLSITKISDLGVMLWKSLLSVVF</sequence>
<dbReference type="PANTHER" id="PTHR43185">
    <property type="entry name" value="FERROUS IRON TRANSPORT PROTEIN B"/>
    <property type="match status" value="1"/>
</dbReference>
<reference evidence="3 4" key="1">
    <citation type="submission" date="2017-10" db="EMBL/GenBank/DDBJ databases">
        <title>genome sequences of Staph epi in chlorhexidine trial.</title>
        <authorList>
            <person name="Greninger A.L."/>
            <person name="Addetia A."/>
            <person name="Qin X."/>
            <person name="Zerr D."/>
        </authorList>
    </citation>
    <scope>NUCLEOTIDE SEQUENCE [LARGE SCALE GENOMIC DNA]</scope>
    <source>
        <strain evidence="3 4">SCH-17</strain>
    </source>
</reference>
<feature type="transmembrane region" description="Helical" evidence="1">
    <location>
        <begin position="383"/>
        <end position="408"/>
    </location>
</feature>
<evidence type="ECO:0000313" key="3">
    <source>
        <dbReference type="EMBL" id="PIH11074.1"/>
    </source>
</evidence>
<dbReference type="GO" id="GO:0015093">
    <property type="term" value="F:ferrous iron transmembrane transporter activity"/>
    <property type="evidence" value="ECO:0007669"/>
    <property type="project" value="TreeGrafter"/>
</dbReference>
<feature type="transmembrane region" description="Helical" evidence="1">
    <location>
        <begin position="253"/>
        <end position="274"/>
    </location>
</feature>
<dbReference type="GO" id="GO:0005886">
    <property type="term" value="C:plasma membrane"/>
    <property type="evidence" value="ECO:0007669"/>
    <property type="project" value="TreeGrafter"/>
</dbReference>
<proteinExistence type="predicted"/>
<feature type="transmembrane region" description="Helical" evidence="1">
    <location>
        <begin position="344"/>
        <end position="363"/>
    </location>
</feature>
<dbReference type="Pfam" id="PF07670">
    <property type="entry name" value="Gate"/>
    <property type="match status" value="1"/>
</dbReference>